<evidence type="ECO:0000313" key="18">
    <source>
        <dbReference type="EMBL" id="KAG6746633.1"/>
    </source>
</evidence>
<dbReference type="GO" id="GO:0048188">
    <property type="term" value="C:Set1C/COMPASS complex"/>
    <property type="evidence" value="ECO:0007669"/>
    <property type="project" value="UniProtKB-ARBA"/>
</dbReference>
<feature type="domain" description="SET" evidence="14">
    <location>
        <begin position="943"/>
        <end position="1060"/>
    </location>
</feature>
<dbReference type="InterPro" id="IPR001965">
    <property type="entry name" value="Znf_PHD"/>
</dbReference>
<dbReference type="GO" id="GO:0006325">
    <property type="term" value="P:chromatin organization"/>
    <property type="evidence" value="ECO:0007669"/>
    <property type="project" value="UniProtKB-KW"/>
</dbReference>
<dbReference type="Pfam" id="PF00856">
    <property type="entry name" value="SET"/>
    <property type="match status" value="1"/>
</dbReference>
<evidence type="ECO:0000256" key="9">
    <source>
        <dbReference type="ARBA" id="ARBA00052314"/>
    </source>
</evidence>
<evidence type="ECO:0000256" key="2">
    <source>
        <dbReference type="ARBA" id="ARBA00022679"/>
    </source>
</evidence>
<dbReference type="InterPro" id="IPR050701">
    <property type="entry name" value="Histone_Mod_Regulator"/>
</dbReference>
<dbReference type="InterPro" id="IPR001214">
    <property type="entry name" value="SET_dom"/>
</dbReference>
<dbReference type="OrthoDB" id="308383at2759"/>
<feature type="compositionally biased region" description="Basic residues" evidence="12">
    <location>
        <begin position="25"/>
        <end position="36"/>
    </location>
</feature>
<organism evidence="18 19">
    <name type="scientific">Populus tomentosa</name>
    <name type="common">Chinese white poplar</name>
    <dbReference type="NCBI Taxonomy" id="118781"/>
    <lineage>
        <taxon>Eukaryota</taxon>
        <taxon>Viridiplantae</taxon>
        <taxon>Streptophyta</taxon>
        <taxon>Embryophyta</taxon>
        <taxon>Tracheophyta</taxon>
        <taxon>Spermatophyta</taxon>
        <taxon>Magnoliopsida</taxon>
        <taxon>eudicotyledons</taxon>
        <taxon>Gunneridae</taxon>
        <taxon>Pentapetalae</taxon>
        <taxon>rosids</taxon>
        <taxon>fabids</taxon>
        <taxon>Malpighiales</taxon>
        <taxon>Salicaceae</taxon>
        <taxon>Saliceae</taxon>
        <taxon>Populus</taxon>
    </lineage>
</organism>
<feature type="region of interest" description="Disordered" evidence="12">
    <location>
        <begin position="78"/>
        <end position="98"/>
    </location>
</feature>
<dbReference type="InterPro" id="IPR019787">
    <property type="entry name" value="Znf_PHD-finger"/>
</dbReference>
<dbReference type="PROSITE" id="PS50280">
    <property type="entry name" value="SET"/>
    <property type="match status" value="1"/>
</dbReference>
<dbReference type="InterPro" id="IPR025780">
    <property type="entry name" value="Hist-Lys_N-MeTrfase_ATX"/>
</dbReference>
<comment type="function">
    <text evidence="10">Histone methyltransferase.</text>
</comment>
<dbReference type="CDD" id="cd15663">
    <property type="entry name" value="ePHD_ATX3_4_5_like"/>
    <property type="match status" value="1"/>
</dbReference>
<comment type="catalytic activity">
    <reaction evidence="9">
        <text>L-lysyl-[histone] + S-adenosyl-L-methionine = N(6)-methyl-L-lysyl-[histone] + S-adenosyl-L-homocysteine + H(+)</text>
        <dbReference type="Rhea" id="RHEA:10024"/>
        <dbReference type="Rhea" id="RHEA-COMP:9845"/>
        <dbReference type="Rhea" id="RHEA-COMP:9846"/>
        <dbReference type="ChEBI" id="CHEBI:15378"/>
        <dbReference type="ChEBI" id="CHEBI:29969"/>
        <dbReference type="ChEBI" id="CHEBI:57856"/>
        <dbReference type="ChEBI" id="CHEBI:59789"/>
        <dbReference type="ChEBI" id="CHEBI:61929"/>
    </reaction>
</comment>
<dbReference type="PROSITE" id="PS50868">
    <property type="entry name" value="POST_SET"/>
    <property type="match status" value="1"/>
</dbReference>
<evidence type="ECO:0000259" key="14">
    <source>
        <dbReference type="PROSITE" id="PS50280"/>
    </source>
</evidence>
<keyword evidence="6" id="KW-0862">Zinc</keyword>
<dbReference type="SMART" id="SM00249">
    <property type="entry name" value="PHD"/>
    <property type="match status" value="3"/>
</dbReference>
<dbReference type="EMBL" id="JAAWWB010000029">
    <property type="protein sequence ID" value="KAG6746633.1"/>
    <property type="molecule type" value="Genomic_DNA"/>
</dbReference>
<name>A0A8X7Y520_POPTO</name>
<evidence type="ECO:0000256" key="5">
    <source>
        <dbReference type="ARBA" id="ARBA00022771"/>
    </source>
</evidence>
<evidence type="ECO:0000313" key="19">
    <source>
        <dbReference type="Proteomes" id="UP000886885"/>
    </source>
</evidence>
<evidence type="ECO:0000259" key="17">
    <source>
        <dbReference type="PROSITE" id="PS51805"/>
    </source>
</evidence>
<feature type="domain" description="PHD-type" evidence="17">
    <location>
        <begin position="705"/>
        <end position="820"/>
    </location>
</feature>
<keyword evidence="7" id="KW-0156">Chromatin regulator</keyword>
<keyword evidence="4" id="KW-0677">Repeat</keyword>
<dbReference type="PROSITE" id="PS50016">
    <property type="entry name" value="ZF_PHD_2"/>
    <property type="match status" value="2"/>
</dbReference>
<dbReference type="CDD" id="cd15495">
    <property type="entry name" value="PHD_ATX3_4_5_like"/>
    <property type="match status" value="1"/>
</dbReference>
<accession>A0A8X7Y520</accession>
<evidence type="ECO:0000259" key="15">
    <source>
        <dbReference type="PROSITE" id="PS50812"/>
    </source>
</evidence>
<keyword evidence="2" id="KW-0808">Transferase</keyword>
<feature type="domain" description="PHD-type" evidence="13">
    <location>
        <begin position="507"/>
        <end position="563"/>
    </location>
</feature>
<dbReference type="GO" id="GO:0008270">
    <property type="term" value="F:zinc ion binding"/>
    <property type="evidence" value="ECO:0007669"/>
    <property type="project" value="UniProtKB-KW"/>
</dbReference>
<keyword evidence="3" id="KW-0479">Metal-binding</keyword>
<dbReference type="SMART" id="SM00508">
    <property type="entry name" value="PostSET"/>
    <property type="match status" value="1"/>
</dbReference>
<evidence type="ECO:0000256" key="6">
    <source>
        <dbReference type="ARBA" id="ARBA00022833"/>
    </source>
</evidence>
<dbReference type="GO" id="GO:0006357">
    <property type="term" value="P:regulation of transcription by RNA polymerase II"/>
    <property type="evidence" value="ECO:0007669"/>
    <property type="project" value="TreeGrafter"/>
</dbReference>
<evidence type="ECO:0000256" key="12">
    <source>
        <dbReference type="SAM" id="MobiDB-lite"/>
    </source>
</evidence>
<proteinExistence type="predicted"/>
<keyword evidence="5 11" id="KW-0863">Zinc-finger</keyword>
<feature type="domain" description="Post-SET" evidence="16">
    <location>
        <begin position="1069"/>
        <end position="1085"/>
    </location>
</feature>
<dbReference type="PANTHER" id="PTHR13793">
    <property type="entry name" value="PHD FINGER PROTEINS"/>
    <property type="match status" value="1"/>
</dbReference>
<dbReference type="CDD" id="cd15517">
    <property type="entry name" value="PHD_TCF19_like"/>
    <property type="match status" value="1"/>
</dbReference>
<dbReference type="PROSITE" id="PS51566">
    <property type="entry name" value="SAM_MT43_TRX_MLL"/>
    <property type="match status" value="1"/>
</dbReference>
<evidence type="ECO:0000259" key="13">
    <source>
        <dbReference type="PROSITE" id="PS50016"/>
    </source>
</evidence>
<feature type="domain" description="PWWP" evidence="15">
    <location>
        <begin position="228"/>
        <end position="298"/>
    </location>
</feature>
<evidence type="ECO:0000256" key="1">
    <source>
        <dbReference type="ARBA" id="ARBA00004123"/>
    </source>
</evidence>
<protein>
    <submittedName>
        <fullName evidence="18">Uncharacterized protein</fullName>
    </submittedName>
</protein>
<evidence type="ECO:0000256" key="4">
    <source>
        <dbReference type="ARBA" id="ARBA00022737"/>
    </source>
</evidence>
<comment type="subcellular location">
    <subcellularLocation>
        <location evidence="1">Nucleus</location>
    </subcellularLocation>
</comment>
<sequence length="1085" mass="122032">MPSLKRCNKLGDNSACEEDDNSPLSRRKKRKLKSNSHHGSSGYYPLNLLREVAAGVIPVSVKSLNGFAAAASWCTEVSCSPPESNARDSTKRRAVNDNGNCNSNRTVEVLRPPLVRTSRGRVQVKVKEKMGFGLRRMGRNVSKVKKQSRHCAGKYVDACEEEEEKEDDEVKFKGGFDMKKYYSSCSRSTLTSVHENLVVDDTECGGVLDSSSGERKEDELFGPEDFYSGDIVWAKSGNKYPFWPAIVIDPMTQAPELVLRSCIADAACVMFFGYSGNDGNQRDYAWVQRGMIFPFMDFLDRFQEQSELDDFNGDFQMAFEEAFLAEQGFTEKLIQDMNTAAGNPIYDESVYSPVLRLQSLKLLGVNGNLIRGTWYNQYLEIYQVSRLRKCMNYTDMEAKSLNIVAVKRGHSSVIASGRILGECWNLDVVPSSKLSAAELFCFLNCNFPFSSWSFRNMKTDMIWKNKDKGPCEGCGTSLSLKTAKKMKGSNPGGQFLCKKCARLTKSKHFCGICKKVSNHSDSGSWARCDGCKVWIHAECDRISSNHFKDLGGIDYYCPTCKAKFNFELSDSEKLQLKCKSNKISGQPALPNKVTVICSGMEGTYFPSLHIFSLSSFRVVCKCGFCGSEKQALSEWEQHTVRYDPVFTKWTTERCAVCRWVEDWDYNKIIICNRCQIAVHQECYGARNVQDFTSWVCKACETPDVRRECCLCPVKGGALKPTDVESLWVHVTCAWFQPEVSFASDEKMEPALGILSIPSNSFVKICVICQQIHGSCTQCCKCSTYYHAMCASRAGYRMELHCLERNGRQTTRMISYCANHRAPNPDTVLIIQTPAGVFSAKSLVQNKKRAGTRLISSNRIKLEEESMEEATKSEPHSAARDCDAFIKHERVGSPEHDIVAGPAIAFSGYFRGGGVGLGMIVVEEPKSFSSFRERLYHLQRTENDRVCFGRSGIHGWGLFARRNIQEGEMVLEYRGEQVRGSIADLREVRYRLEGKDCYLFKISEEVVVDATDKGNIARLINHSCMPNCYARIMSVGDNESRIVLIAKTNVPAGDELTYDYLFDPDEPDEFKVPCLCKAPNCRKFMN</sequence>
<gene>
    <name evidence="18" type="ORF">POTOM_048995</name>
</gene>
<evidence type="ECO:0000256" key="7">
    <source>
        <dbReference type="ARBA" id="ARBA00022853"/>
    </source>
</evidence>
<dbReference type="FunFam" id="3.30.40.10:FF:000464">
    <property type="entry name" value="Histone-lysine N-methyltransferase"/>
    <property type="match status" value="1"/>
</dbReference>
<dbReference type="InterPro" id="IPR003616">
    <property type="entry name" value="Post-SET_dom"/>
</dbReference>
<feature type="domain" description="PHD-type" evidence="13">
    <location>
        <begin position="651"/>
        <end position="702"/>
    </location>
</feature>
<dbReference type="InterPro" id="IPR000313">
    <property type="entry name" value="PWWP_dom"/>
</dbReference>
<reference evidence="18" key="1">
    <citation type="journal article" date="2020" name="bioRxiv">
        <title>Hybrid origin of Populus tomentosa Carr. identified through genome sequencing and phylogenomic analysis.</title>
        <authorList>
            <person name="An X."/>
            <person name="Gao K."/>
            <person name="Chen Z."/>
            <person name="Li J."/>
            <person name="Yang X."/>
            <person name="Yang X."/>
            <person name="Zhou J."/>
            <person name="Guo T."/>
            <person name="Zhao T."/>
            <person name="Huang S."/>
            <person name="Miao D."/>
            <person name="Khan W.U."/>
            <person name="Rao P."/>
            <person name="Ye M."/>
            <person name="Lei B."/>
            <person name="Liao W."/>
            <person name="Wang J."/>
            <person name="Ji L."/>
            <person name="Li Y."/>
            <person name="Guo B."/>
            <person name="Mustafa N.S."/>
            <person name="Li S."/>
            <person name="Yun Q."/>
            <person name="Keller S.R."/>
            <person name="Mao J."/>
            <person name="Zhang R."/>
            <person name="Strauss S.H."/>
        </authorList>
    </citation>
    <scope>NUCLEOTIDE SEQUENCE</scope>
    <source>
        <strain evidence="18">GM15</strain>
        <tissue evidence="18">Leaf</tissue>
    </source>
</reference>
<dbReference type="PROSITE" id="PS50812">
    <property type="entry name" value="PWWP"/>
    <property type="match status" value="1"/>
</dbReference>
<evidence type="ECO:0000259" key="16">
    <source>
        <dbReference type="PROSITE" id="PS50868"/>
    </source>
</evidence>
<dbReference type="FunFam" id="3.30.40.10:FF:000454">
    <property type="entry name" value="Histone-lysine N-methyltransferase"/>
    <property type="match status" value="1"/>
</dbReference>
<evidence type="ECO:0000256" key="8">
    <source>
        <dbReference type="ARBA" id="ARBA00023242"/>
    </source>
</evidence>
<keyword evidence="19" id="KW-1185">Reference proteome</keyword>
<feature type="compositionally biased region" description="Basic and acidic residues" evidence="12">
    <location>
        <begin position="85"/>
        <end position="95"/>
    </location>
</feature>
<dbReference type="Proteomes" id="UP000886885">
    <property type="component" value="Chromosome 15A"/>
</dbReference>
<dbReference type="InterPro" id="IPR034732">
    <property type="entry name" value="EPHD"/>
</dbReference>
<evidence type="ECO:0000256" key="11">
    <source>
        <dbReference type="PROSITE-ProRule" id="PRU00146"/>
    </source>
</evidence>
<evidence type="ECO:0000256" key="3">
    <source>
        <dbReference type="ARBA" id="ARBA00022723"/>
    </source>
</evidence>
<dbReference type="SMART" id="SM00317">
    <property type="entry name" value="SET"/>
    <property type="match status" value="1"/>
</dbReference>
<dbReference type="CDD" id="cd20143">
    <property type="entry name" value="PWWP_AtATX3-like"/>
    <property type="match status" value="1"/>
</dbReference>
<keyword evidence="8" id="KW-0539">Nucleus</keyword>
<dbReference type="GO" id="GO:0016740">
    <property type="term" value="F:transferase activity"/>
    <property type="evidence" value="ECO:0007669"/>
    <property type="project" value="UniProtKB-KW"/>
</dbReference>
<dbReference type="PROSITE" id="PS51805">
    <property type="entry name" value="EPHD"/>
    <property type="match status" value="1"/>
</dbReference>
<dbReference type="InterPro" id="IPR042011">
    <property type="entry name" value="ATX3/4/5_PHD"/>
</dbReference>
<dbReference type="Pfam" id="PF13831">
    <property type="entry name" value="PHD_2"/>
    <property type="match status" value="1"/>
</dbReference>
<feature type="region of interest" description="Disordered" evidence="12">
    <location>
        <begin position="1"/>
        <end position="40"/>
    </location>
</feature>
<dbReference type="CDD" id="cd10518">
    <property type="entry name" value="SET_SETD1-like"/>
    <property type="match status" value="1"/>
</dbReference>
<dbReference type="AlphaFoldDB" id="A0A8X7Y520"/>
<comment type="caution">
    <text evidence="18">The sequence shown here is derived from an EMBL/GenBank/DDBJ whole genome shotgun (WGS) entry which is preliminary data.</text>
</comment>
<dbReference type="Pfam" id="PF00628">
    <property type="entry name" value="PHD"/>
    <property type="match status" value="1"/>
</dbReference>
<dbReference type="FunFam" id="2.170.270.10:FF:000058">
    <property type="entry name" value="Histone-lysine N-methyltransferase"/>
    <property type="match status" value="1"/>
</dbReference>
<dbReference type="PANTHER" id="PTHR13793:SF132">
    <property type="entry name" value="HISTONE-LYSINE N-METHYLTRANSFERASE ATX5"/>
    <property type="match status" value="1"/>
</dbReference>
<dbReference type="InterPro" id="IPR041955">
    <property type="entry name" value="ATX3/4/5_ePHD"/>
</dbReference>
<dbReference type="Pfam" id="PF13832">
    <property type="entry name" value="zf-HC5HC2H_2"/>
    <property type="match status" value="1"/>
</dbReference>
<dbReference type="Pfam" id="PF00855">
    <property type="entry name" value="PWWP"/>
    <property type="match status" value="1"/>
</dbReference>
<evidence type="ECO:0000256" key="10">
    <source>
        <dbReference type="ARBA" id="ARBA00054897"/>
    </source>
</evidence>